<dbReference type="SUPFAM" id="SSF47384">
    <property type="entry name" value="Homodimeric domain of signal transducing histidine kinase"/>
    <property type="match status" value="1"/>
</dbReference>
<sequence length="63" mass="6980">MPGNDPFAPLRHDLRNTLTPALFCADLLQNHTDPEVRQAAGTILSALERTLERLAATKEQRPS</sequence>
<dbReference type="GO" id="GO:0000155">
    <property type="term" value="F:phosphorelay sensor kinase activity"/>
    <property type="evidence" value="ECO:0007669"/>
    <property type="project" value="InterPro"/>
</dbReference>
<dbReference type="OrthoDB" id="7281751at2"/>
<protein>
    <recommendedName>
        <fullName evidence="3">Signal transduction histidine kinase dimerisation/phosphoacceptor domain-containing protein</fullName>
    </recommendedName>
</protein>
<proteinExistence type="predicted"/>
<keyword evidence="2" id="KW-1185">Reference proteome</keyword>
<evidence type="ECO:0000313" key="1">
    <source>
        <dbReference type="EMBL" id="TPW35445.1"/>
    </source>
</evidence>
<dbReference type="EMBL" id="SORZ01000001">
    <property type="protein sequence ID" value="TPW35445.1"/>
    <property type="molecule type" value="Genomic_DNA"/>
</dbReference>
<organism evidence="1 2">
    <name type="scientific">Oecophyllibacter saccharovorans</name>
    <dbReference type="NCBI Taxonomy" id="2558360"/>
    <lineage>
        <taxon>Bacteria</taxon>
        <taxon>Pseudomonadati</taxon>
        <taxon>Pseudomonadota</taxon>
        <taxon>Alphaproteobacteria</taxon>
        <taxon>Acetobacterales</taxon>
        <taxon>Acetobacteraceae</taxon>
        <taxon>Oecophyllibacter</taxon>
    </lineage>
</organism>
<accession>A0A506UQ15</accession>
<dbReference type="RefSeq" id="WP_141451790.1">
    <property type="nucleotide sequence ID" value="NZ_CP038143.1"/>
</dbReference>
<name>A0A506UQ15_9PROT</name>
<dbReference type="AlphaFoldDB" id="A0A506UQ15"/>
<reference evidence="1 2" key="1">
    <citation type="submission" date="2019-03" db="EMBL/GenBank/DDBJ databases">
        <title>The complete genome sequence of Neokomagataea sp. Jb2 NBRC113641.</title>
        <authorList>
            <person name="Chua K.-O."/>
            <person name="Chan K.-G."/>
            <person name="See-Too W.-S."/>
        </authorList>
    </citation>
    <scope>NUCLEOTIDE SEQUENCE [LARGE SCALE GENOMIC DNA]</scope>
    <source>
        <strain evidence="1 2">Jb2</strain>
    </source>
</reference>
<dbReference type="Proteomes" id="UP000315037">
    <property type="component" value="Unassembled WGS sequence"/>
</dbReference>
<comment type="caution">
    <text evidence="1">The sequence shown here is derived from an EMBL/GenBank/DDBJ whole genome shotgun (WGS) entry which is preliminary data.</text>
</comment>
<evidence type="ECO:0008006" key="3">
    <source>
        <dbReference type="Google" id="ProtNLM"/>
    </source>
</evidence>
<gene>
    <name evidence="1" type="ORF">E3202_00155</name>
</gene>
<dbReference type="InterPro" id="IPR036097">
    <property type="entry name" value="HisK_dim/P_sf"/>
</dbReference>
<evidence type="ECO:0000313" key="2">
    <source>
        <dbReference type="Proteomes" id="UP000315037"/>
    </source>
</evidence>